<dbReference type="EMBL" id="JXXN02005263">
    <property type="protein sequence ID" value="THD20010.1"/>
    <property type="molecule type" value="Genomic_DNA"/>
</dbReference>
<feature type="domain" description="PDZ" evidence="2">
    <location>
        <begin position="5"/>
        <end position="86"/>
    </location>
</feature>
<dbReference type="InterPro" id="IPR036034">
    <property type="entry name" value="PDZ_sf"/>
</dbReference>
<dbReference type="Pfam" id="PF00595">
    <property type="entry name" value="PDZ"/>
    <property type="match status" value="1"/>
</dbReference>
<feature type="compositionally biased region" description="Basic and acidic residues" evidence="1">
    <location>
        <begin position="115"/>
        <end position="125"/>
    </location>
</feature>
<proteinExistence type="predicted"/>
<dbReference type="SMART" id="SM00228">
    <property type="entry name" value="PDZ"/>
    <property type="match status" value="1"/>
</dbReference>
<protein>
    <recommendedName>
        <fullName evidence="2">PDZ domain-containing protein</fullName>
    </recommendedName>
</protein>
<dbReference type="Gene3D" id="2.30.42.10">
    <property type="match status" value="1"/>
</dbReference>
<evidence type="ECO:0000313" key="4">
    <source>
        <dbReference type="Proteomes" id="UP000230066"/>
    </source>
</evidence>
<sequence>MANHRLVVIKPRNGLYGFTFDQDTALRITQVTSVLPSGAAAQAGLEPGHIIQSIGDTSLDGLTVHQVQSLIDDATSRLGEVVLQVSSREELSCLPRAVTSDTTTAVEDSQPYFDSHPRSSDHGKF</sequence>
<keyword evidence="4" id="KW-1185">Reference proteome</keyword>
<evidence type="ECO:0000259" key="2">
    <source>
        <dbReference type="PROSITE" id="PS50106"/>
    </source>
</evidence>
<feature type="region of interest" description="Disordered" evidence="1">
    <location>
        <begin position="98"/>
        <end position="125"/>
    </location>
</feature>
<dbReference type="AlphaFoldDB" id="A0A4E0RX12"/>
<dbReference type="Proteomes" id="UP000230066">
    <property type="component" value="Unassembled WGS sequence"/>
</dbReference>
<gene>
    <name evidence="3" type="ORF">D915_009217</name>
</gene>
<name>A0A4E0RX12_FASHE</name>
<dbReference type="InterPro" id="IPR001478">
    <property type="entry name" value="PDZ"/>
</dbReference>
<comment type="caution">
    <text evidence="3">The sequence shown here is derived from an EMBL/GenBank/DDBJ whole genome shotgun (WGS) entry which is preliminary data.</text>
</comment>
<evidence type="ECO:0000313" key="3">
    <source>
        <dbReference type="EMBL" id="THD20010.1"/>
    </source>
</evidence>
<dbReference type="PROSITE" id="PS50106">
    <property type="entry name" value="PDZ"/>
    <property type="match status" value="1"/>
</dbReference>
<evidence type="ECO:0000256" key="1">
    <source>
        <dbReference type="SAM" id="MobiDB-lite"/>
    </source>
</evidence>
<accession>A0A4E0RX12</accession>
<dbReference type="SUPFAM" id="SSF50156">
    <property type="entry name" value="PDZ domain-like"/>
    <property type="match status" value="1"/>
</dbReference>
<reference evidence="3" key="1">
    <citation type="submission" date="2019-03" db="EMBL/GenBank/DDBJ databases">
        <title>Improved annotation for the trematode Fasciola hepatica.</title>
        <authorList>
            <person name="Choi Y.-J."/>
            <person name="Martin J."/>
            <person name="Mitreva M."/>
        </authorList>
    </citation>
    <scope>NUCLEOTIDE SEQUENCE [LARGE SCALE GENOMIC DNA]</scope>
</reference>
<organism evidence="3 4">
    <name type="scientific">Fasciola hepatica</name>
    <name type="common">Liver fluke</name>
    <dbReference type="NCBI Taxonomy" id="6192"/>
    <lineage>
        <taxon>Eukaryota</taxon>
        <taxon>Metazoa</taxon>
        <taxon>Spiralia</taxon>
        <taxon>Lophotrochozoa</taxon>
        <taxon>Platyhelminthes</taxon>
        <taxon>Trematoda</taxon>
        <taxon>Digenea</taxon>
        <taxon>Plagiorchiida</taxon>
        <taxon>Echinostomata</taxon>
        <taxon>Echinostomatoidea</taxon>
        <taxon>Fasciolidae</taxon>
        <taxon>Fasciola</taxon>
    </lineage>
</organism>